<proteinExistence type="predicted"/>
<dbReference type="AlphaFoldDB" id="A0AAW6TP45"/>
<dbReference type="Pfam" id="PF07963">
    <property type="entry name" value="N_methyl"/>
    <property type="match status" value="1"/>
</dbReference>
<evidence type="ECO:0000313" key="3">
    <source>
        <dbReference type="EMBL" id="MDI6447428.1"/>
    </source>
</evidence>
<dbReference type="RefSeq" id="WP_349242838.1">
    <property type="nucleotide sequence ID" value="NZ_JASCXX010000001.1"/>
</dbReference>
<dbReference type="PRINTS" id="PR00813">
    <property type="entry name" value="BCTERIALGSPG"/>
</dbReference>
<dbReference type="PANTHER" id="PTHR30093:SF2">
    <property type="entry name" value="TYPE II SECRETION SYSTEM PROTEIN H"/>
    <property type="match status" value="1"/>
</dbReference>
<dbReference type="Proteomes" id="UP001431776">
    <property type="component" value="Unassembled WGS sequence"/>
</dbReference>
<accession>A0AAW6TP45</accession>
<dbReference type="SUPFAM" id="SSF54523">
    <property type="entry name" value="Pili subunits"/>
    <property type="match status" value="1"/>
</dbReference>
<keyword evidence="1" id="KW-0488">Methylation</keyword>
<protein>
    <submittedName>
        <fullName evidence="3">Type II secretion system protein</fullName>
    </submittedName>
</protein>
<dbReference type="GO" id="GO:0015628">
    <property type="term" value="P:protein secretion by the type II secretion system"/>
    <property type="evidence" value="ECO:0007669"/>
    <property type="project" value="InterPro"/>
</dbReference>
<dbReference type="EMBL" id="JASCXX010000001">
    <property type="protein sequence ID" value="MDI6447428.1"/>
    <property type="molecule type" value="Genomic_DNA"/>
</dbReference>
<organism evidence="3 4">
    <name type="scientific">Anaerobaca lacustris</name>
    <dbReference type="NCBI Taxonomy" id="3044600"/>
    <lineage>
        <taxon>Bacteria</taxon>
        <taxon>Pseudomonadati</taxon>
        <taxon>Planctomycetota</taxon>
        <taxon>Phycisphaerae</taxon>
        <taxon>Sedimentisphaerales</taxon>
        <taxon>Anaerobacaceae</taxon>
        <taxon>Anaerobaca</taxon>
    </lineage>
</organism>
<dbReference type="NCBIfam" id="TIGR02532">
    <property type="entry name" value="IV_pilin_GFxxxE"/>
    <property type="match status" value="1"/>
</dbReference>
<feature type="transmembrane region" description="Helical" evidence="2">
    <location>
        <begin position="6"/>
        <end position="29"/>
    </location>
</feature>
<evidence type="ECO:0000313" key="4">
    <source>
        <dbReference type="Proteomes" id="UP001431776"/>
    </source>
</evidence>
<sequence>MKTRAFTLIELLVVIAIIAVLMAILMPSLRLARDQARRVHCVSNVKTLALGWFMYKDDNDDKLVGGHTDPGNWVLRPPGNATLEQQHDAIRGGLLFPYTKNVDIYHCPADTRKQGLNVAFLTFSIPGGANGESWSGYTAAKIYGDLKRPATTYIFVEEADSRGTNIGSWQMNPGPRTWVDPVAMWHNKRSTLGFADGHGEMRTWQDQSFIEWNLTAMYTPASFTFNMTPPADEREDVDYMAENFPAKSIP</sequence>
<dbReference type="InterPro" id="IPR000983">
    <property type="entry name" value="Bac_GSPG_pilin"/>
</dbReference>
<reference evidence="3" key="1">
    <citation type="submission" date="2023-05" db="EMBL/GenBank/DDBJ databases">
        <title>Anaerotaeda fermentans gen. nov., sp. nov., a novel anaerobic planctomycete of the new family within the order Sedimentisphaerales isolated from Taman Peninsula, Russia.</title>
        <authorList>
            <person name="Khomyakova M.A."/>
            <person name="Merkel A.Y."/>
            <person name="Slobodkin A.I."/>
        </authorList>
    </citation>
    <scope>NUCLEOTIDE SEQUENCE</scope>
    <source>
        <strain evidence="3">M17dextr</strain>
    </source>
</reference>
<evidence type="ECO:0000256" key="2">
    <source>
        <dbReference type="SAM" id="Phobius"/>
    </source>
</evidence>
<dbReference type="Gene3D" id="3.30.700.10">
    <property type="entry name" value="Glycoprotein, Type 4 Pilin"/>
    <property type="match status" value="1"/>
</dbReference>
<evidence type="ECO:0000256" key="1">
    <source>
        <dbReference type="ARBA" id="ARBA00022481"/>
    </source>
</evidence>
<dbReference type="GO" id="GO:0015627">
    <property type="term" value="C:type II protein secretion system complex"/>
    <property type="evidence" value="ECO:0007669"/>
    <property type="project" value="InterPro"/>
</dbReference>
<comment type="caution">
    <text evidence="3">The sequence shown here is derived from an EMBL/GenBank/DDBJ whole genome shotgun (WGS) entry which is preliminary data.</text>
</comment>
<keyword evidence="2" id="KW-1133">Transmembrane helix</keyword>
<keyword evidence="2" id="KW-0472">Membrane</keyword>
<keyword evidence="4" id="KW-1185">Reference proteome</keyword>
<dbReference type="InterPro" id="IPR045584">
    <property type="entry name" value="Pilin-like"/>
</dbReference>
<name>A0AAW6TP45_9BACT</name>
<keyword evidence="2" id="KW-0812">Transmembrane</keyword>
<gene>
    <name evidence="3" type="ORF">QJ522_00100</name>
</gene>
<dbReference type="PANTHER" id="PTHR30093">
    <property type="entry name" value="GENERAL SECRETION PATHWAY PROTEIN G"/>
    <property type="match status" value="1"/>
</dbReference>
<dbReference type="InterPro" id="IPR012902">
    <property type="entry name" value="N_methyl_site"/>
</dbReference>